<dbReference type="RefSeq" id="WP_110130966.1">
    <property type="nucleotide sequence ID" value="NZ_QHJQ01000005.1"/>
</dbReference>
<evidence type="ECO:0000313" key="2">
    <source>
        <dbReference type="Proteomes" id="UP000247099"/>
    </source>
</evidence>
<gene>
    <name evidence="1" type="ORF">DDZ13_08210</name>
</gene>
<proteinExistence type="predicted"/>
<keyword evidence="2" id="KW-1185">Reference proteome</keyword>
<name>A0A317ZJS1_9BACT</name>
<organism evidence="1 2">
    <name type="scientific">Coraliomargarita sinensis</name>
    <dbReference type="NCBI Taxonomy" id="2174842"/>
    <lineage>
        <taxon>Bacteria</taxon>
        <taxon>Pseudomonadati</taxon>
        <taxon>Verrucomicrobiota</taxon>
        <taxon>Opitutia</taxon>
        <taxon>Puniceicoccales</taxon>
        <taxon>Coraliomargaritaceae</taxon>
        <taxon>Coraliomargarita</taxon>
    </lineage>
</organism>
<dbReference type="EMBL" id="QHJQ01000005">
    <property type="protein sequence ID" value="PXA04019.1"/>
    <property type="molecule type" value="Genomic_DNA"/>
</dbReference>
<comment type="caution">
    <text evidence="1">The sequence shown here is derived from an EMBL/GenBank/DDBJ whole genome shotgun (WGS) entry which is preliminary data.</text>
</comment>
<dbReference type="AlphaFoldDB" id="A0A317ZJS1"/>
<dbReference type="Proteomes" id="UP000247099">
    <property type="component" value="Unassembled WGS sequence"/>
</dbReference>
<evidence type="ECO:0000313" key="1">
    <source>
        <dbReference type="EMBL" id="PXA04019.1"/>
    </source>
</evidence>
<sequence>MKARFIASEGPWLEATLEVGSTILKVMDELTIDDRYSPEINQEIEVELSMLLDDDESWDDIFRGNPEKKKTIENIEGWSYRAFGEVISINPVVVDCGLIKVHDVVHANDERVIGEHVGFTITRLDATYA</sequence>
<reference evidence="1 2" key="1">
    <citation type="submission" date="2018-05" db="EMBL/GenBank/DDBJ databases">
        <title>Coraliomargarita sinensis sp. nov., isolated from a marine solar saltern.</title>
        <authorList>
            <person name="Zhou L.Y."/>
        </authorList>
    </citation>
    <scope>NUCLEOTIDE SEQUENCE [LARGE SCALE GENOMIC DNA]</scope>
    <source>
        <strain evidence="1 2">WN38</strain>
    </source>
</reference>
<protein>
    <submittedName>
        <fullName evidence="1">Uncharacterized protein</fullName>
    </submittedName>
</protein>
<dbReference type="OrthoDB" id="7041856at2"/>
<accession>A0A317ZJS1</accession>
<dbReference type="InParanoid" id="A0A317ZJS1"/>